<evidence type="ECO:0000256" key="1">
    <source>
        <dbReference type="SAM" id="Phobius"/>
    </source>
</evidence>
<reference evidence="4 5" key="1">
    <citation type="submission" date="2013-08" db="EMBL/GenBank/DDBJ databases">
        <authorList>
            <person name="Durkin A.S."/>
            <person name="Haft D.R."/>
            <person name="McCorrison J."/>
            <person name="Torralba M."/>
            <person name="Gillis M."/>
            <person name="Haft D.H."/>
            <person name="Methe B."/>
            <person name="Sutton G."/>
            <person name="Nelson K.E."/>
        </authorList>
    </citation>
    <scope>NUCLEOTIDE SEQUENCE [LARGE SCALE GENOMIC DNA]</scope>
    <source>
        <strain evidence="4 5">F0067</strain>
    </source>
</reference>
<dbReference type="Gene3D" id="3.55.50.30">
    <property type="match status" value="1"/>
</dbReference>
<keyword evidence="1" id="KW-0812">Transmembrane</keyword>
<dbReference type="InterPro" id="IPR032508">
    <property type="entry name" value="FecR_C"/>
</dbReference>
<proteinExistence type="predicted"/>
<keyword evidence="1" id="KW-1133">Transmembrane helix</keyword>
<dbReference type="InterPro" id="IPR012373">
    <property type="entry name" value="Ferrdict_sens_TM"/>
</dbReference>
<dbReference type="Pfam" id="PF16344">
    <property type="entry name" value="FecR_C"/>
    <property type="match status" value="1"/>
</dbReference>
<evidence type="ECO:0000313" key="5">
    <source>
        <dbReference type="Proteomes" id="UP000016648"/>
    </source>
</evidence>
<evidence type="ECO:0000259" key="2">
    <source>
        <dbReference type="Pfam" id="PF04773"/>
    </source>
</evidence>
<dbReference type="GO" id="GO:0016989">
    <property type="term" value="F:sigma factor antagonist activity"/>
    <property type="evidence" value="ECO:0007669"/>
    <property type="project" value="TreeGrafter"/>
</dbReference>
<dbReference type="Proteomes" id="UP000016648">
    <property type="component" value="Unassembled WGS sequence"/>
</dbReference>
<evidence type="ECO:0000313" key="4">
    <source>
        <dbReference type="EMBL" id="ERK40002.1"/>
    </source>
</evidence>
<dbReference type="Pfam" id="PF04773">
    <property type="entry name" value="FecR"/>
    <property type="match status" value="1"/>
</dbReference>
<name>U2QMK0_9BACT</name>
<feature type="domain" description="Protein FecR C-terminal" evidence="3">
    <location>
        <begin position="264"/>
        <end position="329"/>
    </location>
</feature>
<dbReference type="PANTHER" id="PTHR30273:SF2">
    <property type="entry name" value="PROTEIN FECR"/>
    <property type="match status" value="1"/>
</dbReference>
<feature type="domain" description="FecR protein" evidence="2">
    <location>
        <begin position="125"/>
        <end position="216"/>
    </location>
</feature>
<accession>U2QMK0</accession>
<dbReference type="Gene3D" id="2.60.120.1440">
    <property type="match status" value="1"/>
</dbReference>
<evidence type="ECO:0000259" key="3">
    <source>
        <dbReference type="Pfam" id="PF16344"/>
    </source>
</evidence>
<organism evidence="4 5">
    <name type="scientific">Segatella baroniae F0067</name>
    <dbReference type="NCBI Taxonomy" id="1115809"/>
    <lineage>
        <taxon>Bacteria</taxon>
        <taxon>Pseudomonadati</taxon>
        <taxon>Bacteroidota</taxon>
        <taxon>Bacteroidia</taxon>
        <taxon>Bacteroidales</taxon>
        <taxon>Prevotellaceae</taxon>
        <taxon>Segatella</taxon>
    </lineage>
</organism>
<sequence>MTTGDEKKKEVMNFKVIKDYVLGKGAPEDERRLDDWLGRSKENERLLFGAELLYHEGRGDYDRGMADAAKVEASLFAEINRLEERRGKVRRLKFMRYAAVALIVLVGGAAALWLRYGSPRMVDVTASHGVLALTLPDSTKVWLNRGATLRYPEEFGDDKRHVELDGEALFSVTKDPQKPFVVSSEGVQTKVLGTVFDFKTNAGNHQEEVSLLEGKLEITGSHGEGKVIIQPNQKAVVDKRSHTMEVKNVYAPLEAVWHDGMIPFANMSIADIAHVLGRFYQVEISLAGNMDRRQTYSGYIRRTDSIESVLNALMYSIPFRYHKTGDKIWLTRK</sequence>
<dbReference type="InterPro" id="IPR006860">
    <property type="entry name" value="FecR"/>
</dbReference>
<dbReference type="PIRSF" id="PIRSF018266">
    <property type="entry name" value="FecR"/>
    <property type="match status" value="1"/>
</dbReference>
<feature type="transmembrane region" description="Helical" evidence="1">
    <location>
        <begin position="94"/>
        <end position="114"/>
    </location>
</feature>
<dbReference type="PANTHER" id="PTHR30273">
    <property type="entry name" value="PERIPLASMIC SIGNAL SENSOR AND SIGMA FACTOR ACTIVATOR FECR-RELATED"/>
    <property type="match status" value="1"/>
</dbReference>
<dbReference type="AlphaFoldDB" id="U2QMK0"/>
<dbReference type="EMBL" id="AWEY01000008">
    <property type="protein sequence ID" value="ERK40002.1"/>
    <property type="molecule type" value="Genomic_DNA"/>
</dbReference>
<dbReference type="PATRIC" id="fig|1115809.3.peg.679"/>
<protein>
    <submittedName>
        <fullName evidence="4">Sigma factor regulatory protein, FecR/PupR family</fullName>
    </submittedName>
</protein>
<keyword evidence="5" id="KW-1185">Reference proteome</keyword>
<comment type="caution">
    <text evidence="4">The sequence shown here is derived from an EMBL/GenBank/DDBJ whole genome shotgun (WGS) entry which is preliminary data.</text>
</comment>
<gene>
    <name evidence="4" type="ORF">HMPREF9135_0204</name>
</gene>
<keyword evidence="1" id="KW-0472">Membrane</keyword>